<comment type="subcellular location">
    <subcellularLocation>
        <location evidence="1">Cell outer membrane</location>
    </subcellularLocation>
</comment>
<evidence type="ECO:0000256" key="3">
    <source>
        <dbReference type="ARBA" id="ARBA00022729"/>
    </source>
</evidence>
<dbReference type="CDD" id="cd08977">
    <property type="entry name" value="SusD"/>
    <property type="match status" value="1"/>
</dbReference>
<dbReference type="Pfam" id="PF14322">
    <property type="entry name" value="SusD-like_3"/>
    <property type="match status" value="1"/>
</dbReference>
<dbReference type="Proteomes" id="UP001162741">
    <property type="component" value="Chromosome"/>
</dbReference>
<keyword evidence="4" id="KW-0472">Membrane</keyword>
<comment type="similarity">
    <text evidence="2">Belongs to the SusD family.</text>
</comment>
<evidence type="ECO:0000256" key="4">
    <source>
        <dbReference type="ARBA" id="ARBA00023136"/>
    </source>
</evidence>
<feature type="domain" description="RagB/SusD" evidence="6">
    <location>
        <begin position="342"/>
        <end position="497"/>
    </location>
</feature>
<organism evidence="8 9">
    <name type="scientific">Chitinophaga horti</name>
    <dbReference type="NCBI Taxonomy" id="2920382"/>
    <lineage>
        <taxon>Bacteria</taxon>
        <taxon>Pseudomonadati</taxon>
        <taxon>Bacteroidota</taxon>
        <taxon>Chitinophagia</taxon>
        <taxon>Chitinophagales</taxon>
        <taxon>Chitinophagaceae</taxon>
        <taxon>Chitinophaga</taxon>
    </lineage>
</organism>
<evidence type="ECO:0000256" key="5">
    <source>
        <dbReference type="ARBA" id="ARBA00023237"/>
    </source>
</evidence>
<keyword evidence="5" id="KW-0998">Cell outer membrane</keyword>
<evidence type="ECO:0000259" key="7">
    <source>
        <dbReference type="Pfam" id="PF14322"/>
    </source>
</evidence>
<dbReference type="InterPro" id="IPR012944">
    <property type="entry name" value="SusD_RagB_dom"/>
</dbReference>
<evidence type="ECO:0000259" key="6">
    <source>
        <dbReference type="Pfam" id="PF07980"/>
    </source>
</evidence>
<protein>
    <submittedName>
        <fullName evidence="8">RagB/SusD family nutrient uptake outer membrane protein</fullName>
    </submittedName>
</protein>
<accession>A0ABY6IUB8</accession>
<dbReference type="SUPFAM" id="SSF48452">
    <property type="entry name" value="TPR-like"/>
    <property type="match status" value="1"/>
</dbReference>
<sequence length="499" mass="55487">MPIHIHPRIVNITGSLLLLAMLTNTSCKKFITLGEPETSLGEKATFTKEATATAALLDAYSGIISIYGGTSTTANATLVNAMYADEYTLTNTDPGLMQLHTNSLDANNGNVRLLWNNTFATIYKVNAVMENIEKYGVAIPEQRKAQLQGEARFLRAFCYLHLVNIFGDVPVLLTSDYRQNRHMPKTPRAQVYTQVVQDLKDAQTMLQADYLTDANLPGTARLRPNKDAATALLARVYLYMEMWEEAKTAATTLINKTAVYGLETDLTRVFNINSREAIFQLPPGSGVVNPSLVGLFRLTGAPTTTGAGSAIGMISTRLLNSFEAGDKRRSDAWVGTSTSGGNTYYFPHKYKSNSALTQYLTSIRLAEMYLVRAEAYIQQENIADGIADLNTLRRRARAVATTQVPNPLPDLSLTLTKREALLSLEQERKIELFTEGHRWYDLKRWKGFNNPAVSRADELMPAITAAKGGSWEVYKKLFPFPLNETLLNTNLKQNDQYEQ</sequence>
<dbReference type="InterPro" id="IPR033985">
    <property type="entry name" value="SusD-like_N"/>
</dbReference>
<keyword evidence="9" id="KW-1185">Reference proteome</keyword>
<evidence type="ECO:0000313" key="8">
    <source>
        <dbReference type="EMBL" id="UYQ90968.1"/>
    </source>
</evidence>
<gene>
    <name evidence="8" type="ORF">MKQ68_12775</name>
</gene>
<dbReference type="Pfam" id="PF07980">
    <property type="entry name" value="SusD_RagB"/>
    <property type="match status" value="1"/>
</dbReference>
<dbReference type="Gene3D" id="1.25.40.390">
    <property type="match status" value="1"/>
</dbReference>
<keyword evidence="3" id="KW-0732">Signal</keyword>
<reference evidence="8" key="1">
    <citation type="submission" date="2022-10" db="EMBL/GenBank/DDBJ databases">
        <title>Chitinophaga sp. nov., isolated from soil.</title>
        <authorList>
            <person name="Jeon C.O."/>
        </authorList>
    </citation>
    <scope>NUCLEOTIDE SEQUENCE</scope>
    <source>
        <strain evidence="8">R8</strain>
    </source>
</reference>
<dbReference type="RefSeq" id="WP_264279464.1">
    <property type="nucleotide sequence ID" value="NZ_CP107006.1"/>
</dbReference>
<dbReference type="EMBL" id="CP107006">
    <property type="protein sequence ID" value="UYQ90968.1"/>
    <property type="molecule type" value="Genomic_DNA"/>
</dbReference>
<evidence type="ECO:0000256" key="2">
    <source>
        <dbReference type="ARBA" id="ARBA00006275"/>
    </source>
</evidence>
<name>A0ABY6IUB8_9BACT</name>
<evidence type="ECO:0000313" key="9">
    <source>
        <dbReference type="Proteomes" id="UP001162741"/>
    </source>
</evidence>
<evidence type="ECO:0000256" key="1">
    <source>
        <dbReference type="ARBA" id="ARBA00004442"/>
    </source>
</evidence>
<proteinExistence type="inferred from homology"/>
<feature type="domain" description="SusD-like N-terminal" evidence="7">
    <location>
        <begin position="56"/>
        <end position="238"/>
    </location>
</feature>
<dbReference type="InterPro" id="IPR011990">
    <property type="entry name" value="TPR-like_helical_dom_sf"/>
</dbReference>